<name>A0ACB9M5Q6_9MYRT</name>
<proteinExistence type="predicted"/>
<protein>
    <submittedName>
        <fullName evidence="1">Uncharacterized protein</fullName>
    </submittedName>
</protein>
<accession>A0ACB9M5Q6</accession>
<dbReference type="Proteomes" id="UP001057402">
    <property type="component" value="Chromosome 10"/>
</dbReference>
<evidence type="ECO:0000313" key="2">
    <source>
        <dbReference type="Proteomes" id="UP001057402"/>
    </source>
</evidence>
<organism evidence="1 2">
    <name type="scientific">Melastoma candidum</name>
    <dbReference type="NCBI Taxonomy" id="119954"/>
    <lineage>
        <taxon>Eukaryota</taxon>
        <taxon>Viridiplantae</taxon>
        <taxon>Streptophyta</taxon>
        <taxon>Embryophyta</taxon>
        <taxon>Tracheophyta</taxon>
        <taxon>Spermatophyta</taxon>
        <taxon>Magnoliopsida</taxon>
        <taxon>eudicotyledons</taxon>
        <taxon>Gunneridae</taxon>
        <taxon>Pentapetalae</taxon>
        <taxon>rosids</taxon>
        <taxon>malvids</taxon>
        <taxon>Myrtales</taxon>
        <taxon>Melastomataceae</taxon>
        <taxon>Melastomatoideae</taxon>
        <taxon>Melastomateae</taxon>
        <taxon>Melastoma</taxon>
    </lineage>
</organism>
<sequence length="196" mass="21825">MSPEEKYSGDYSPSATTLRFDRPLPLLRGPLPADPLDCPSAGPYVLAFRDYASWLSAFASSRDRVIEQCEEGARIGCAVGASRKCAPPWWDFKKVDLKAKEECEVREMNECLVVAKEKCAGFADDKCRRPFLSARVAVRGRGMGRDLTEGLAKRLICAVGLGEKVGVLVLRDLLREERRLRYVRASELAVIEADKQ</sequence>
<gene>
    <name evidence="1" type="ORF">MLD38_033071</name>
</gene>
<keyword evidence="2" id="KW-1185">Reference proteome</keyword>
<reference evidence="2" key="1">
    <citation type="journal article" date="2023" name="Front. Plant Sci.">
        <title>Chromosomal-level genome assembly of Melastoma candidum provides insights into trichome evolution.</title>
        <authorList>
            <person name="Zhong Y."/>
            <person name="Wu W."/>
            <person name="Sun C."/>
            <person name="Zou P."/>
            <person name="Liu Y."/>
            <person name="Dai S."/>
            <person name="Zhou R."/>
        </authorList>
    </citation>
    <scope>NUCLEOTIDE SEQUENCE [LARGE SCALE GENOMIC DNA]</scope>
</reference>
<dbReference type="EMBL" id="CM042889">
    <property type="protein sequence ID" value="KAI4319480.1"/>
    <property type="molecule type" value="Genomic_DNA"/>
</dbReference>
<evidence type="ECO:0000313" key="1">
    <source>
        <dbReference type="EMBL" id="KAI4319480.1"/>
    </source>
</evidence>
<comment type="caution">
    <text evidence="1">The sequence shown here is derived from an EMBL/GenBank/DDBJ whole genome shotgun (WGS) entry which is preliminary data.</text>
</comment>